<proteinExistence type="predicted"/>
<dbReference type="EMBL" id="JANIBC010000022">
    <property type="protein sequence ID" value="MCQ8186572.1"/>
    <property type="molecule type" value="Genomic_DNA"/>
</dbReference>
<comment type="caution">
    <text evidence="1">The sequence shown here is derived from an EMBL/GenBank/DDBJ whole genome shotgun (WGS) entry which is preliminary data.</text>
</comment>
<dbReference type="RefSeq" id="WP_256620509.1">
    <property type="nucleotide sequence ID" value="NZ_JANIBC010000022.1"/>
</dbReference>
<dbReference type="AlphaFoldDB" id="A0A9X2RLI5"/>
<organism evidence="1 2">
    <name type="scientific">Parvularcula maris</name>
    <dbReference type="NCBI Taxonomy" id="2965077"/>
    <lineage>
        <taxon>Bacteria</taxon>
        <taxon>Pseudomonadati</taxon>
        <taxon>Pseudomonadota</taxon>
        <taxon>Alphaproteobacteria</taxon>
        <taxon>Parvularculales</taxon>
        <taxon>Parvularculaceae</taxon>
        <taxon>Parvularcula</taxon>
    </lineage>
</organism>
<dbReference type="PROSITE" id="PS51257">
    <property type="entry name" value="PROKAR_LIPOPROTEIN"/>
    <property type="match status" value="1"/>
</dbReference>
<accession>A0A9X2RLI5</accession>
<reference evidence="1" key="1">
    <citation type="submission" date="2022-07" db="EMBL/GenBank/DDBJ databases">
        <title>Parvularcula maris sp. nov., an algicidal bacterium isolated from seawater.</title>
        <authorList>
            <person name="Li F."/>
        </authorList>
    </citation>
    <scope>NUCLEOTIDE SEQUENCE</scope>
    <source>
        <strain evidence="1">BGMRC 0090</strain>
    </source>
</reference>
<evidence type="ECO:0000313" key="1">
    <source>
        <dbReference type="EMBL" id="MCQ8186572.1"/>
    </source>
</evidence>
<keyword evidence="2" id="KW-1185">Reference proteome</keyword>
<dbReference type="Proteomes" id="UP001142610">
    <property type="component" value="Unassembled WGS sequence"/>
</dbReference>
<gene>
    <name evidence="1" type="ORF">NOG11_14410</name>
</gene>
<protein>
    <submittedName>
        <fullName evidence="1">Uncharacterized protein</fullName>
    </submittedName>
</protein>
<sequence>MTKTRTLKKAAPSWNWLLGVPAAVMLASCGGAETDTAEYEAAEEPIEVAEAEDLRSERTSDLELAEQDLEADVLVVEDDPADLETTAENVTDEALMEEGYEEIEADVVTTELDAEMGETQETRIASIRTDDTLPEGTVTLNEVRVKSVVGDRTFTVEDDEGEELLVVLDQEETPGDETEGRYDITEGQVIDLTGTVREVQDGMIDGEEIEDMPMGTDVYMWADKADIEQRPQ</sequence>
<name>A0A9X2RLI5_9PROT</name>
<evidence type="ECO:0000313" key="2">
    <source>
        <dbReference type="Proteomes" id="UP001142610"/>
    </source>
</evidence>